<dbReference type="Proteomes" id="UP000078284">
    <property type="component" value="Chromosome 3"/>
</dbReference>
<evidence type="ECO:0000313" key="2">
    <source>
        <dbReference type="EMBL" id="OAP06593.1"/>
    </source>
</evidence>
<accession>A0A178VNF7</accession>
<dbReference type="AlphaFoldDB" id="A0A178VNF7"/>
<feature type="signal peptide" evidence="1">
    <location>
        <begin position="1"/>
        <end position="26"/>
    </location>
</feature>
<evidence type="ECO:0000313" key="3">
    <source>
        <dbReference type="Proteomes" id="UP000078284"/>
    </source>
</evidence>
<organism evidence="2 3">
    <name type="scientific">Arabidopsis thaliana</name>
    <name type="common">Mouse-ear cress</name>
    <dbReference type="NCBI Taxonomy" id="3702"/>
    <lineage>
        <taxon>Eukaryota</taxon>
        <taxon>Viridiplantae</taxon>
        <taxon>Streptophyta</taxon>
        <taxon>Embryophyta</taxon>
        <taxon>Tracheophyta</taxon>
        <taxon>Spermatophyta</taxon>
        <taxon>Magnoliopsida</taxon>
        <taxon>eudicotyledons</taxon>
        <taxon>Gunneridae</taxon>
        <taxon>Pentapetalae</taxon>
        <taxon>rosids</taxon>
        <taxon>malvids</taxon>
        <taxon>Brassicales</taxon>
        <taxon>Brassicaceae</taxon>
        <taxon>Camelineae</taxon>
        <taxon>Arabidopsis</taxon>
    </lineage>
</organism>
<feature type="chain" id="PRO_5008095150" evidence="1">
    <location>
        <begin position="27"/>
        <end position="151"/>
    </location>
</feature>
<protein>
    <submittedName>
        <fullName evidence="2">Uncharacterized protein</fullName>
    </submittedName>
</protein>
<sequence>MMKNASLKLPLLIFILVITSNLGAEARKLTGVADVIVEGEAASPQYGIIDENDTLNKAPSCKRDIDCTFQCRRGGFCNLLLQKCEYIGSEARELTGADKKLEVATRSSNYAGTARTLLQARPCKSDVDCNFQCPRIQGGQCNNRHGTCDCF</sequence>
<reference evidence="3" key="1">
    <citation type="journal article" date="2016" name="Proc. Natl. Acad. Sci. U.S.A.">
        <title>Chromosome-level assembly of Arabidopsis thaliana Ler reveals the extent of translocation and inversion polymorphisms.</title>
        <authorList>
            <person name="Zapata L."/>
            <person name="Ding J."/>
            <person name="Willing E.M."/>
            <person name="Hartwig B."/>
            <person name="Bezdan D."/>
            <person name="Jiao W.B."/>
            <person name="Patel V."/>
            <person name="Velikkakam James G."/>
            <person name="Koornneef M."/>
            <person name="Ossowski S."/>
            <person name="Schneeberger K."/>
        </authorList>
    </citation>
    <scope>NUCLEOTIDE SEQUENCE [LARGE SCALE GENOMIC DNA]</scope>
    <source>
        <strain evidence="3">cv. Landsberg erecta</strain>
    </source>
</reference>
<dbReference type="ExpressionAtlas" id="A0A178VNF7">
    <property type="expression patterns" value="baseline and differential"/>
</dbReference>
<comment type="caution">
    <text evidence="2">The sequence shown here is derived from an EMBL/GenBank/DDBJ whole genome shotgun (WGS) entry which is preliminary data.</text>
</comment>
<name>A0A178VNF7_ARATH</name>
<keyword evidence="1" id="KW-0732">Signal</keyword>
<evidence type="ECO:0000256" key="1">
    <source>
        <dbReference type="SAM" id="SignalP"/>
    </source>
</evidence>
<dbReference type="EMBL" id="LUHQ01000003">
    <property type="protein sequence ID" value="OAP06593.1"/>
    <property type="molecule type" value="Genomic_DNA"/>
</dbReference>
<proteinExistence type="predicted"/>
<gene>
    <name evidence="2" type="ordered locus">AXX17_At3g26510</name>
</gene>